<dbReference type="Proteomes" id="UP000786875">
    <property type="component" value="Unassembled WGS sequence"/>
</dbReference>
<keyword evidence="5" id="KW-0574">Periplasm</keyword>
<keyword evidence="4 7" id="KW-0732">Signal</keyword>
<evidence type="ECO:0000256" key="3">
    <source>
        <dbReference type="ARBA" id="ARBA00014754"/>
    </source>
</evidence>
<protein>
    <recommendedName>
        <fullName evidence="3">Flagella basal body P-ring formation protein FlgA</fullName>
    </recommendedName>
</protein>
<sequence length="257" mass="28290">MSLTQRKAYFRFRRIGLYHLVWAILAFFTQHAVAASSIDTQASQWVVNHIEQIGKEQGWQSLHLQPTITLFTPPEHLQPCSTALQFSAPLTPALVTRFPLLIQCDAAHASWRVRAQVNVELRLAAVIAARAINPGSVVTAEDIQFAPLTFKPGMRVDVVTQLNDALQMTVKRSVAEGQPLRESFLSTPRLMSRNQPITLVIQQEGLELSTGGIALQNGGKGATIRVKNSSSGRVLSGTIINGQQVLIHAIEKITFRP</sequence>
<evidence type="ECO:0000256" key="6">
    <source>
        <dbReference type="ARBA" id="ARBA00025643"/>
    </source>
</evidence>
<dbReference type="Gene3D" id="3.90.1210.10">
    <property type="entry name" value="Antifreeze-like/N-acetylneuraminic acid synthase C-terminal domain"/>
    <property type="match status" value="1"/>
</dbReference>
<dbReference type="InterPro" id="IPR017585">
    <property type="entry name" value="SAF_FlgA"/>
</dbReference>
<keyword evidence="9" id="KW-0969">Cilium</keyword>
<evidence type="ECO:0000256" key="7">
    <source>
        <dbReference type="SAM" id="SignalP"/>
    </source>
</evidence>
<proteinExistence type="inferred from homology"/>
<evidence type="ECO:0000256" key="4">
    <source>
        <dbReference type="ARBA" id="ARBA00022729"/>
    </source>
</evidence>
<comment type="similarity">
    <text evidence="2">Belongs to the FlgA family.</text>
</comment>
<dbReference type="Gene3D" id="2.30.30.760">
    <property type="match status" value="1"/>
</dbReference>
<keyword evidence="10" id="KW-1185">Reference proteome</keyword>
<evidence type="ECO:0000259" key="8">
    <source>
        <dbReference type="SMART" id="SM00858"/>
    </source>
</evidence>
<accession>A0ABS5T5D4</accession>
<keyword evidence="9" id="KW-0966">Cell projection</keyword>
<dbReference type="EMBL" id="JABBFO010000007">
    <property type="protein sequence ID" value="MBT0727564.1"/>
    <property type="molecule type" value="Genomic_DNA"/>
</dbReference>
<evidence type="ECO:0000256" key="5">
    <source>
        <dbReference type="ARBA" id="ARBA00022764"/>
    </source>
</evidence>
<dbReference type="CDD" id="cd11614">
    <property type="entry name" value="SAF_CpaB_FlgA_like"/>
    <property type="match status" value="1"/>
</dbReference>
<organism evidence="9 10">
    <name type="scientific">Rosenbergiella australiborealis</name>
    <dbReference type="NCBI Taxonomy" id="1544696"/>
    <lineage>
        <taxon>Bacteria</taxon>
        <taxon>Pseudomonadati</taxon>
        <taxon>Pseudomonadota</taxon>
        <taxon>Gammaproteobacteria</taxon>
        <taxon>Enterobacterales</taxon>
        <taxon>Erwiniaceae</taxon>
        <taxon>Rosenbergiella</taxon>
    </lineage>
</organism>
<feature type="chain" id="PRO_5045286215" description="Flagella basal body P-ring formation protein FlgA" evidence="7">
    <location>
        <begin position="35"/>
        <end position="257"/>
    </location>
</feature>
<reference evidence="9 10" key="1">
    <citation type="submission" date="2020-04" db="EMBL/GenBank/DDBJ databases">
        <title>Genome sequencing of Rosenbergiella species.</title>
        <authorList>
            <person name="Alvarez-Perez S."/>
            <person name="Lievens B."/>
        </authorList>
    </citation>
    <scope>NUCLEOTIDE SEQUENCE [LARGE SCALE GENOMIC DNA]</scope>
    <source>
        <strain evidence="9 10">CdVSA20.1</strain>
    </source>
</reference>
<dbReference type="InterPro" id="IPR039246">
    <property type="entry name" value="Flagellar_FlgA"/>
</dbReference>
<dbReference type="SMART" id="SM00858">
    <property type="entry name" value="SAF"/>
    <property type="match status" value="1"/>
</dbReference>
<dbReference type="NCBIfam" id="TIGR03170">
    <property type="entry name" value="flgA_cterm"/>
    <property type="match status" value="1"/>
</dbReference>
<evidence type="ECO:0000256" key="2">
    <source>
        <dbReference type="ARBA" id="ARBA00010474"/>
    </source>
</evidence>
<dbReference type="PANTHER" id="PTHR36307:SF1">
    <property type="entry name" value="FLAGELLA BASAL BODY P-RING FORMATION PROTEIN FLGA"/>
    <property type="match status" value="1"/>
</dbReference>
<feature type="domain" description="SAF" evidence="8">
    <location>
        <begin position="123"/>
        <end position="186"/>
    </location>
</feature>
<comment type="subcellular location">
    <subcellularLocation>
        <location evidence="1">Periplasm</location>
    </subcellularLocation>
</comment>
<name>A0ABS5T5D4_9GAMM</name>
<evidence type="ECO:0000256" key="1">
    <source>
        <dbReference type="ARBA" id="ARBA00004418"/>
    </source>
</evidence>
<gene>
    <name evidence="9" type="primary">flgA</name>
    <name evidence="9" type="ORF">HGT73_09235</name>
</gene>
<keyword evidence="9" id="KW-0282">Flagellum</keyword>
<dbReference type="InterPro" id="IPR013974">
    <property type="entry name" value="SAF"/>
</dbReference>
<dbReference type="RefSeq" id="WP_214214004.1">
    <property type="nucleotide sequence ID" value="NZ_JABBFO010000007.1"/>
</dbReference>
<evidence type="ECO:0000313" key="9">
    <source>
        <dbReference type="EMBL" id="MBT0727564.1"/>
    </source>
</evidence>
<feature type="signal peptide" evidence="7">
    <location>
        <begin position="1"/>
        <end position="34"/>
    </location>
</feature>
<dbReference type="PANTHER" id="PTHR36307">
    <property type="entry name" value="FLAGELLA BASAL BODY P-RING FORMATION PROTEIN FLGA"/>
    <property type="match status" value="1"/>
</dbReference>
<evidence type="ECO:0000313" key="10">
    <source>
        <dbReference type="Proteomes" id="UP000786875"/>
    </source>
</evidence>
<dbReference type="Pfam" id="PF13144">
    <property type="entry name" value="ChapFlgA"/>
    <property type="match status" value="1"/>
</dbReference>
<comment type="caution">
    <text evidence="9">The sequence shown here is derived from an EMBL/GenBank/DDBJ whole genome shotgun (WGS) entry which is preliminary data.</text>
</comment>
<comment type="function">
    <text evidence="6">Involved in the assembly process of the P-ring formation. It may associate with FlgF on the rod constituting a structure essential for the P-ring assembly or may act as a modulator protein for the P-ring assembly.</text>
</comment>